<feature type="domain" description="Fe/B12 periplasmic-binding" evidence="7">
    <location>
        <begin position="81"/>
        <end position="353"/>
    </location>
</feature>
<evidence type="ECO:0000313" key="8">
    <source>
        <dbReference type="EMBL" id="MBF4161456.1"/>
    </source>
</evidence>
<comment type="similarity">
    <text evidence="2">Belongs to the bacterial solute-binding protein 8 family.</text>
</comment>
<comment type="subcellular location">
    <subcellularLocation>
        <location evidence="1">Cell envelope</location>
    </subcellularLocation>
</comment>
<evidence type="ECO:0000256" key="1">
    <source>
        <dbReference type="ARBA" id="ARBA00004196"/>
    </source>
</evidence>
<evidence type="ECO:0000256" key="3">
    <source>
        <dbReference type="ARBA" id="ARBA00022448"/>
    </source>
</evidence>
<feature type="signal peptide" evidence="6">
    <location>
        <begin position="1"/>
        <end position="28"/>
    </location>
</feature>
<feature type="region of interest" description="Disordered" evidence="5">
    <location>
        <begin position="32"/>
        <end position="61"/>
    </location>
</feature>
<dbReference type="GO" id="GO:0030288">
    <property type="term" value="C:outer membrane-bounded periplasmic space"/>
    <property type="evidence" value="ECO:0007669"/>
    <property type="project" value="TreeGrafter"/>
</dbReference>
<dbReference type="InterPro" id="IPR051313">
    <property type="entry name" value="Bact_iron-sidero_bind"/>
</dbReference>
<dbReference type="PROSITE" id="PS50983">
    <property type="entry name" value="FE_B12_PBP"/>
    <property type="match status" value="1"/>
</dbReference>
<evidence type="ECO:0000313" key="9">
    <source>
        <dbReference type="Proteomes" id="UP000656804"/>
    </source>
</evidence>
<gene>
    <name evidence="8" type="ORF">ISG29_07105</name>
</gene>
<dbReference type="Pfam" id="PF01497">
    <property type="entry name" value="Peripla_BP_2"/>
    <property type="match status" value="1"/>
</dbReference>
<dbReference type="PANTHER" id="PTHR30532">
    <property type="entry name" value="IRON III DICITRATE-BINDING PERIPLASMIC PROTEIN"/>
    <property type="match status" value="1"/>
</dbReference>
<evidence type="ECO:0000256" key="2">
    <source>
        <dbReference type="ARBA" id="ARBA00008814"/>
    </source>
</evidence>
<dbReference type="InterPro" id="IPR002491">
    <property type="entry name" value="ABC_transptr_periplasmic_BD"/>
</dbReference>
<comment type="caution">
    <text evidence="8">The sequence shown here is derived from an EMBL/GenBank/DDBJ whole genome shotgun (WGS) entry which is preliminary data.</text>
</comment>
<evidence type="ECO:0000256" key="5">
    <source>
        <dbReference type="SAM" id="MobiDB-lite"/>
    </source>
</evidence>
<keyword evidence="9" id="KW-1185">Reference proteome</keyword>
<dbReference type="AlphaFoldDB" id="A0A930UWI9"/>
<dbReference type="Proteomes" id="UP000656804">
    <property type="component" value="Unassembled WGS sequence"/>
</dbReference>
<evidence type="ECO:0000259" key="7">
    <source>
        <dbReference type="PROSITE" id="PS50983"/>
    </source>
</evidence>
<protein>
    <submittedName>
        <fullName evidence="8">ABC transporter substrate-binding protein</fullName>
    </submittedName>
</protein>
<organism evidence="8 9">
    <name type="scientific">Nocardioides acrostichi</name>
    <dbReference type="NCBI Taxonomy" id="2784339"/>
    <lineage>
        <taxon>Bacteria</taxon>
        <taxon>Bacillati</taxon>
        <taxon>Actinomycetota</taxon>
        <taxon>Actinomycetes</taxon>
        <taxon>Propionibacteriales</taxon>
        <taxon>Nocardioidaceae</taxon>
        <taxon>Nocardioides</taxon>
    </lineage>
</organism>
<keyword evidence="4 6" id="KW-0732">Signal</keyword>
<feature type="chain" id="PRO_5038536775" evidence="6">
    <location>
        <begin position="29"/>
        <end position="366"/>
    </location>
</feature>
<proteinExistence type="inferred from homology"/>
<dbReference type="EMBL" id="JADIVZ010000002">
    <property type="protein sequence ID" value="MBF4161456.1"/>
    <property type="molecule type" value="Genomic_DNA"/>
</dbReference>
<dbReference type="InterPro" id="IPR006311">
    <property type="entry name" value="TAT_signal"/>
</dbReference>
<dbReference type="SUPFAM" id="SSF53807">
    <property type="entry name" value="Helical backbone' metal receptor"/>
    <property type="match status" value="1"/>
</dbReference>
<reference evidence="8" key="1">
    <citation type="submission" date="2020-11" db="EMBL/GenBank/DDBJ databases">
        <title>Nocardioides sp. CBS4Y-1, whole genome shotgun sequence.</title>
        <authorList>
            <person name="Tuo L."/>
        </authorList>
    </citation>
    <scope>NUCLEOTIDE SEQUENCE</scope>
    <source>
        <strain evidence="8">CBS4Y-1</strain>
    </source>
</reference>
<evidence type="ECO:0000256" key="6">
    <source>
        <dbReference type="SAM" id="SignalP"/>
    </source>
</evidence>
<name>A0A930UWI9_9ACTN</name>
<accession>A0A930UWI9</accession>
<dbReference type="Gene3D" id="3.40.50.1980">
    <property type="entry name" value="Nitrogenase molybdenum iron protein domain"/>
    <property type="match status" value="2"/>
</dbReference>
<evidence type="ECO:0000256" key="4">
    <source>
        <dbReference type="ARBA" id="ARBA00022729"/>
    </source>
</evidence>
<feature type="compositionally biased region" description="Low complexity" evidence="5">
    <location>
        <begin position="32"/>
        <end position="45"/>
    </location>
</feature>
<dbReference type="PANTHER" id="PTHR30532:SF24">
    <property type="entry name" value="FERRIC ENTEROBACTIN-BINDING PERIPLASMIC PROTEIN FEPB"/>
    <property type="match status" value="1"/>
</dbReference>
<keyword evidence="3" id="KW-0813">Transport</keyword>
<dbReference type="GO" id="GO:1901678">
    <property type="term" value="P:iron coordination entity transport"/>
    <property type="evidence" value="ECO:0007669"/>
    <property type="project" value="UniProtKB-ARBA"/>
</dbReference>
<dbReference type="RefSeq" id="WP_194502665.1">
    <property type="nucleotide sequence ID" value="NZ_JADIVZ010000002.1"/>
</dbReference>
<dbReference type="PROSITE" id="PS51318">
    <property type="entry name" value="TAT"/>
    <property type="match status" value="1"/>
</dbReference>
<sequence>MPIPPDIATGRRRFLAGLSLLALAPGLAACGSGADDSGPSGGADSENGTQDGTEDGTEDGAFPVTIEHKYGSTTIDRAPERVVCVGLTDQDTLMALGTVPVAITYWFGDESLHGIYPWAEDYLGEADPPTVLKDSDGIEIEKVAALAPDLIIGQYSGMSAADYKKLSALGVPVVAQNGDYADYGTPWDVAALTLGTAIGKPEAAQRLVDAAKESISQAAAAHPEFEGETAAVVTPYEGLFIYGPEDPRSQLLTQLGFTLHPLITGADDSEFGISLSSERTTDLGDAGAVVWIDYSGDKQIDRLWEGTTAYDEGRWFDINGDDSPDYYVAHSFVTPLSIPYLVERYVPQLSAAVDGDPQTAVPAVRD</sequence>